<evidence type="ECO:0000313" key="17">
    <source>
        <dbReference type="EMBL" id="GFT11337.1"/>
    </source>
</evidence>
<evidence type="ECO:0000313" key="18">
    <source>
        <dbReference type="Proteomes" id="UP000887013"/>
    </source>
</evidence>
<evidence type="ECO:0000256" key="11">
    <source>
        <dbReference type="ARBA" id="ARBA00023157"/>
    </source>
</evidence>
<feature type="domain" description="Cadherin" evidence="16">
    <location>
        <begin position="1190"/>
        <end position="1289"/>
    </location>
</feature>
<comment type="caution">
    <text evidence="17">The sequence shown here is derived from an EMBL/GenBank/DDBJ whole genome shotgun (WGS) entry which is preliminary data.</text>
</comment>
<feature type="domain" description="Cadherin" evidence="16">
    <location>
        <begin position="547"/>
        <end position="658"/>
    </location>
</feature>
<keyword evidence="6" id="KW-0677">Repeat</keyword>
<dbReference type="PRINTS" id="PR00205">
    <property type="entry name" value="CADHERIN"/>
</dbReference>
<feature type="domain" description="Cadherin" evidence="16">
    <location>
        <begin position="322"/>
        <end position="436"/>
    </location>
</feature>
<feature type="domain" description="Cadherin" evidence="16">
    <location>
        <begin position="1085"/>
        <end position="1189"/>
    </location>
</feature>
<organism evidence="17 18">
    <name type="scientific">Nephila pilipes</name>
    <name type="common">Giant wood spider</name>
    <name type="synonym">Nephila maculata</name>
    <dbReference type="NCBI Taxonomy" id="299642"/>
    <lineage>
        <taxon>Eukaryota</taxon>
        <taxon>Metazoa</taxon>
        <taxon>Ecdysozoa</taxon>
        <taxon>Arthropoda</taxon>
        <taxon>Chelicerata</taxon>
        <taxon>Arachnida</taxon>
        <taxon>Araneae</taxon>
        <taxon>Araneomorphae</taxon>
        <taxon>Entelegynae</taxon>
        <taxon>Araneoidea</taxon>
        <taxon>Nephilidae</taxon>
        <taxon>Nephila</taxon>
    </lineage>
</organism>
<dbReference type="FunFam" id="2.60.40.60:FF:000266">
    <property type="entry name" value="Cadherin 23"/>
    <property type="match status" value="1"/>
</dbReference>
<accession>A0A8X6TIA7</accession>
<evidence type="ECO:0000256" key="14">
    <source>
        <dbReference type="SAM" id="MobiDB-lite"/>
    </source>
</evidence>
<dbReference type="EMBL" id="BMAW01008943">
    <property type="protein sequence ID" value="GFT11337.1"/>
    <property type="molecule type" value="Genomic_DNA"/>
</dbReference>
<feature type="domain" description="Cadherin" evidence="16">
    <location>
        <begin position="759"/>
        <end position="862"/>
    </location>
</feature>
<dbReference type="InterPro" id="IPR002126">
    <property type="entry name" value="Cadherin-like_dom"/>
</dbReference>
<dbReference type="GO" id="GO:0008104">
    <property type="term" value="P:intracellular protein localization"/>
    <property type="evidence" value="ECO:0007669"/>
    <property type="project" value="UniProtKB-ARBA"/>
</dbReference>
<evidence type="ECO:0000256" key="15">
    <source>
        <dbReference type="SAM" id="Phobius"/>
    </source>
</evidence>
<dbReference type="FunFam" id="2.60.40.60:FF:000058">
    <property type="entry name" value="FAT atypical cadherin 3"/>
    <property type="match status" value="1"/>
</dbReference>
<feature type="domain" description="Cadherin" evidence="16">
    <location>
        <begin position="975"/>
        <end position="1084"/>
    </location>
</feature>
<keyword evidence="2" id="KW-1003">Cell membrane</keyword>
<dbReference type="GO" id="GO:0009653">
    <property type="term" value="P:anatomical structure morphogenesis"/>
    <property type="evidence" value="ECO:0007669"/>
    <property type="project" value="UniProtKB-ARBA"/>
</dbReference>
<feature type="domain" description="Cadherin" evidence="16">
    <location>
        <begin position="2124"/>
        <end position="2235"/>
    </location>
</feature>
<evidence type="ECO:0000256" key="3">
    <source>
        <dbReference type="ARBA" id="ARBA00022536"/>
    </source>
</evidence>
<evidence type="ECO:0000256" key="12">
    <source>
        <dbReference type="ARBA" id="ARBA00023180"/>
    </source>
</evidence>
<dbReference type="Gene3D" id="2.60.40.60">
    <property type="entry name" value="Cadherins"/>
    <property type="match status" value="29"/>
</dbReference>
<feature type="domain" description="Cadherin" evidence="16">
    <location>
        <begin position="1601"/>
        <end position="1704"/>
    </location>
</feature>
<dbReference type="FunFam" id="2.60.40.60:FF:000116">
    <property type="entry name" value="Dachsous cadherin-related 2"/>
    <property type="match status" value="1"/>
</dbReference>
<feature type="region of interest" description="Disordered" evidence="14">
    <location>
        <begin position="3380"/>
        <end position="3424"/>
    </location>
</feature>
<dbReference type="PANTHER" id="PTHR24026:SF126">
    <property type="entry name" value="PROTOCADHERIN FAT 4"/>
    <property type="match status" value="1"/>
</dbReference>
<feature type="domain" description="Cadherin" evidence="16">
    <location>
        <begin position="2650"/>
        <end position="2758"/>
    </location>
</feature>
<reference evidence="17" key="1">
    <citation type="submission" date="2020-08" db="EMBL/GenBank/DDBJ databases">
        <title>Multicomponent nature underlies the extraordinary mechanical properties of spider dragline silk.</title>
        <authorList>
            <person name="Kono N."/>
            <person name="Nakamura H."/>
            <person name="Mori M."/>
            <person name="Yoshida Y."/>
            <person name="Ohtoshi R."/>
            <person name="Malay A.D."/>
            <person name="Moran D.A.P."/>
            <person name="Tomita M."/>
            <person name="Numata K."/>
            <person name="Arakawa K."/>
        </authorList>
    </citation>
    <scope>NUCLEOTIDE SEQUENCE</scope>
</reference>
<evidence type="ECO:0000256" key="9">
    <source>
        <dbReference type="ARBA" id="ARBA00022989"/>
    </source>
</evidence>
<feature type="domain" description="Cadherin" evidence="16">
    <location>
        <begin position="1913"/>
        <end position="2020"/>
    </location>
</feature>
<feature type="domain" description="Cadherin" evidence="16">
    <location>
        <begin position="2549"/>
        <end position="2649"/>
    </location>
</feature>
<protein>
    <submittedName>
        <fullName evidence="17">Protocadherin Fat 4</fullName>
    </submittedName>
</protein>
<name>A0A8X6TIA7_NEPPI</name>
<dbReference type="GO" id="GO:0007156">
    <property type="term" value="P:homophilic cell adhesion via plasma membrane adhesion molecules"/>
    <property type="evidence" value="ECO:0007669"/>
    <property type="project" value="InterPro"/>
</dbReference>
<dbReference type="OrthoDB" id="6252479at2759"/>
<feature type="domain" description="Cadherin" evidence="16">
    <location>
        <begin position="110"/>
        <end position="210"/>
    </location>
</feature>
<evidence type="ECO:0000256" key="8">
    <source>
        <dbReference type="ARBA" id="ARBA00022889"/>
    </source>
</evidence>
<keyword evidence="9 15" id="KW-1133">Transmembrane helix</keyword>
<dbReference type="SUPFAM" id="SSF49313">
    <property type="entry name" value="Cadherin-like"/>
    <property type="match status" value="28"/>
</dbReference>
<sequence>MKETEFSKFFHDCISIGFRCQLTSALLFIRAKLHWSPAHCPVNLTTGYSAVASDLSPDNEITHHLRCVRLAGRRCYPKQEAPYWVTAHRNSVSVACLFYPLGENRRFERVEENIAVGSEVFRVQVYPRHEFKLEPVDNSLSDINYFRVDGLDNTTVSIKVARSLEDLVDRRDPQTVLKFKLTCKGGIGTDEAFLPVTVYIQDINDHAPEFQNTPYYLEVDELTPVGLTVFRGLHAIDKDKPNTPNSDVTYSIVGGNENNSFALSDPIEGILVVNKPLDYDYGSREFKLLIQASDHGSPESKSSVTTMTIRLKDSDDQNPIFTKEIYKTHVLEAAAITGARIRVKLSLDPPIHAYDQDVGVNAPLRYSIIQGNEKGLFEMHDQMADLYLVKEVDREALKSPILTLHIQATQTDNSLRTATAKVDVQVLDVNDNVPEFEYEMYNITVMENLPPGFTVVQVSAFDEDSGDNAEFRYELEDESGAFSIDPAGGSISVKDPSKLDRETKDVIRMRVFAKEKKPNVNPNVKATPAMVEVHLLDANDNNPQFVPSSVYVFSTTEVDEPYSIVGQVIALDPDLDVNGVVRYRRQNDSLSQTVPFDVHPENGSVYILESFRTIREKPARYTFFVQASDLARIESERRSSVAVVNVNIKDINNNAPEFIGAPYEAFIGESLPPGALVYQLQAKDPDSETVLEFSIVAGNDEGNFIVNPSTGQVLTAAVMDYEKKQSYDLLVQVSDGINTAVSPMTVNVVDINDQQPVFTHSYYNFSIVEEMQENVTVGSILALDGDSGRNAIVRYKILGDQAKEAFEIDEAGNILSRRRLDREKEAMIDFLVVAFDAGTPQLSGTATVGVRVEDINDSPPYFDSDTYVVSVPEEETPPYTVHKMHAKDDDTGENAVLKYLIVGGNEEKMFTIDEDNGIVTTADKLNFERQSEYVLHVAARNVKPFQGPQASALANPFVKLVIKVMDVNDELVVFDRQSYQFRIPENLPRSERIGYLNATNPHRTQKDQSIIYWIGDGNSQERFWINPRSGELVLTETVDRDPPNNQQVFQLRIFARDQLSSNTFNTSVPVVIVIDDVNDNTPTFDEERYALELPENLPLGTTLPPFFRAKDIDAGPNGKIDRYYTNGSDDVFLVNNATGAITLVSNLDYEANDQHEFTVFAVDGGRPARIGSANVVIKVQNINEFAPDFVGLPYDFRAEENAARGTKIGHVKAYDGDGDKIKYSLSGGDTSFFMIDEDTGVVYVKKDLDARTRFSFIARATDDGVPQNNSIGVQVNVWVRERNDHPPVFTMLSYHGTVTEKQVTDKPVVKVTAVDRDLQNNTVTYSIKNGNEQGIFELHPSSGELFVLPSEAHRVDYDLTKSYSLLIEAIDSHATSLYGLAMVTIDVIDTNDHPPVFSQMSYSASLFENLPAGHCFLQIHAESGDSVDTLSYAVDRNTIPFTVNPKTGDVCTKQVLDREEKDTYEFVVIALDGRYETKSPVVIRILDQNDNPPKFERERYFVSIPPHSQAGRTIIQVLATDPDTGSNGEVTYWIKNSHGHFEIDSQTGHIRLSSALPSPIQKNMTYEMEIFARDHGTASNIGKATLVVRVSSTRNHPPKFEKFGYRVAVDENSANVDLLNVHAYDPDTGPAGRLRYRIVRSTQREAFRIDGSNGRITLVTPLDYEKTKYLELLIEARDESKEPQFATTVVQVSVNDLNDNAPEFLALPHLLRVPLSTSLSEVVYTVKAIDADSPAGGNNLITYELQPPSGQFSINKKTGQITPSQPLSPSTETLRIKATDGANIPLSSTVDLLVEIFKDTIDDPTPVFTSVQYSVNADGILEAGTTVLDVRATVPNGSPVFYNITGPEDTLIRGFNIDRETGRITTTTRLSADQETLYHFLVAASNRNDLSRGVEAGVVVQLSDASIRCPKFPFSEYFTAIRENAAPDSVVLPYLQVEDAHIFDRISYQITEDNSNDNFFIDTRAFNVSAKIKKPLDRDTMPMTLQGMYTLTVTASNQRCSGNTRLNIFVEDVNDNSPLFEKKDFIVEVKENAPPGHVVVHLTAMDKDELDMNKLRYFIIDGNSEQQFQIEESTGVLSVRSSPDREETPVFTLRVLALDSANNTGFANIHVTILDENDWTPTFMNETFLLNVTEGSSSLGASIRLPVVDYDEGPNRQMELLILEGNIDNHFRLSVDDRGPLLTVVKELDREEYGVPDSALHVVVVGAKDMGVPPRTGTATVAVVIQDINDSPPEFAKDVYYEFVSENEPVGSVVTTLTAKDEDAEYNTNMKYAFGSRTRNVPFFIDPFTGAVNVSRTLDVSENREYSIIVEASDGLWKAATTLKLFVREAAERDPLFDQQHFRFAIAENLAGAFVGHVELKERMHRSNSMMQYNIVNNDVKALFNITREGKIFTKVGLDREKRSQHTFTVMLEERKPSTKVTVCEVTVEVLDVNDEIPTFQHTYQGSINENAPSGTPVTVEPPISAVDNDSGNNSVVRYSLSGAGSELFKILESGQVIFNSPDPILTLDRERKERYDLQVTATDMGNLSSSTYLTINIADENDNAPVFQHGPLRVMLPETARPGSKIAEVNALDADAKGPNSKVEYIITAGDKGDVRIDRATGEIYVVSTLRPGTVYLLNVSAADGKGLAASTVVNITVVDVNDHKPTFSRYEYTFKVKEGNYSHAKKHLGVLKAVDEDTGNNGMIEYSLVTTTFEQKFPFTVDSKTGELFAQGIIDRESKSSYKYQVLATDFGEPQLNSTADVVVEVIDVNDEPPRFYTDPYLAHVQENLDPGQKVTQITAYDSDSGNNGLVFYKLGVGHNNKFYIDSKDGTVWTLSTLDYEKQAFYNMTVIAYDQGTPSLSSTAKLWVTVADTNDAVPEFSKAVYTLEVAESRQPGDTVFKLDAGKGDFKYALLNTDEIDAFDVDTSTGDIRLVKALDSVQQSHYRLLVEASVDTDPPKSDTAEVNIIVGTGHGVRLFPSRLYEVTVFENRLAPLVVLDLNATDEIAHKPVLYSIVGHDYNGLFVMEADTGRLTVTASLDREKRDRYSLKVRAENVGRHRFGREISRSGPVRSTESYHLAFDEALVVIEVGDENDNAPVFEVQGRPIVAAVPLEASFGYQVLRITAKDADVAYNSAIRYEIIRKPEDASTKFHIDPVSGVVRSMVTFALDGGRIYGFDVKATDREGSENGHSAVANVFVYVLPETKLVLFVAGRTPLAIEQHVDKILSYLSNLTGYDVKMAKLEPHHDGEYEDRESTDLFLYAVHRDTNDIVDTEVLLNSLEQRSELIVSNLDNFNIQRIQGVSVQEKISQMGTTEIAIIALSSVIFLGAVLGIALLCSSCKKRKVRRRHTSWEQQRLYNIKNPLMGKSIGNPYGSRSTPNGTVDNIKAAYANGDLSVPDYNDSLGDNQSMKRNNRRSRQQVPPDGASSLNPSNASPKFEKYNKNDSQWYDMRDGADSIASGFSGASRFTSWSSRRNNNPVTEL</sequence>
<keyword evidence="11" id="KW-1015">Disulfide bond</keyword>
<dbReference type="PROSITE" id="PS50268">
    <property type="entry name" value="CADHERIN_2"/>
    <property type="match status" value="29"/>
</dbReference>
<feature type="domain" description="Cadherin" evidence="16">
    <location>
        <begin position="2440"/>
        <end position="2548"/>
    </location>
</feature>
<dbReference type="PROSITE" id="PS00232">
    <property type="entry name" value="CADHERIN_1"/>
    <property type="match status" value="10"/>
</dbReference>
<keyword evidence="8" id="KW-0130">Cell adhesion</keyword>
<feature type="domain" description="Cadherin" evidence="16">
    <location>
        <begin position="1398"/>
        <end position="1495"/>
    </location>
</feature>
<keyword evidence="7 13" id="KW-0106">Calcium</keyword>
<keyword evidence="18" id="KW-1185">Reference proteome</keyword>
<feature type="domain" description="Cadherin" evidence="16">
    <location>
        <begin position="211"/>
        <end position="321"/>
    </location>
</feature>
<feature type="domain" description="Cadherin" evidence="16">
    <location>
        <begin position="1496"/>
        <end position="1600"/>
    </location>
</feature>
<evidence type="ECO:0000256" key="4">
    <source>
        <dbReference type="ARBA" id="ARBA00022692"/>
    </source>
</evidence>
<keyword evidence="4 15" id="KW-0812">Transmembrane</keyword>
<feature type="domain" description="Cadherin" evidence="16">
    <location>
        <begin position="2961"/>
        <end position="3082"/>
    </location>
</feature>
<evidence type="ECO:0000256" key="6">
    <source>
        <dbReference type="ARBA" id="ARBA00022737"/>
    </source>
</evidence>
<dbReference type="GO" id="GO:0060429">
    <property type="term" value="P:epithelium development"/>
    <property type="evidence" value="ECO:0007669"/>
    <property type="project" value="UniProtKB-ARBA"/>
</dbReference>
<dbReference type="FunFam" id="2.60.40.60:FF:000024">
    <property type="entry name" value="FAT atypical cadherin 3"/>
    <property type="match status" value="1"/>
</dbReference>
<feature type="domain" description="Cadherin" evidence="16">
    <location>
        <begin position="2236"/>
        <end position="2337"/>
    </location>
</feature>
<feature type="domain" description="Cadherin" evidence="16">
    <location>
        <begin position="2338"/>
        <end position="2440"/>
    </location>
</feature>
<dbReference type="InterPro" id="IPR020894">
    <property type="entry name" value="Cadherin_CS"/>
</dbReference>
<dbReference type="Proteomes" id="UP000887013">
    <property type="component" value="Unassembled WGS sequence"/>
</dbReference>
<evidence type="ECO:0000256" key="10">
    <source>
        <dbReference type="ARBA" id="ARBA00023136"/>
    </source>
</evidence>
<feature type="domain" description="Cadherin" evidence="16">
    <location>
        <begin position="1705"/>
        <end position="1808"/>
    </location>
</feature>
<feature type="domain" description="Cadherin" evidence="16">
    <location>
        <begin position="3085"/>
        <end position="3200"/>
    </location>
</feature>
<comment type="subcellular location">
    <subcellularLocation>
        <location evidence="1">Cell membrane</location>
        <topology evidence="1">Single-pass membrane protein</topology>
    </subcellularLocation>
</comment>
<feature type="transmembrane region" description="Helical" evidence="15">
    <location>
        <begin position="3299"/>
        <end position="3321"/>
    </location>
</feature>
<feature type="domain" description="Cadherin" evidence="16">
    <location>
        <begin position="2863"/>
        <end position="2963"/>
    </location>
</feature>
<feature type="domain" description="Cadherin" evidence="16">
    <location>
        <begin position="659"/>
        <end position="758"/>
    </location>
</feature>
<dbReference type="PANTHER" id="PTHR24026">
    <property type="entry name" value="FAT ATYPICAL CADHERIN-RELATED"/>
    <property type="match status" value="1"/>
</dbReference>
<dbReference type="GO" id="GO:0007163">
    <property type="term" value="P:establishment or maintenance of cell polarity"/>
    <property type="evidence" value="ECO:0007669"/>
    <property type="project" value="UniProtKB-ARBA"/>
</dbReference>
<keyword evidence="3" id="KW-0245">EGF-like domain</keyword>
<keyword evidence="12" id="KW-0325">Glycoprotein</keyword>
<dbReference type="CDD" id="cd11304">
    <property type="entry name" value="Cadherin_repeat"/>
    <property type="match status" value="29"/>
</dbReference>
<feature type="domain" description="Cadherin" evidence="16">
    <location>
        <begin position="2759"/>
        <end position="2862"/>
    </location>
</feature>
<dbReference type="FunFam" id="2.60.40.60:FF:000033">
    <property type="entry name" value="FAT atypical cadherin 1"/>
    <property type="match status" value="1"/>
</dbReference>
<feature type="domain" description="Cadherin" evidence="16">
    <location>
        <begin position="2021"/>
        <end position="2123"/>
    </location>
</feature>
<keyword evidence="5" id="KW-0732">Signal</keyword>
<keyword evidence="10 15" id="KW-0472">Membrane</keyword>
<dbReference type="Pfam" id="PF00028">
    <property type="entry name" value="Cadherin"/>
    <property type="match status" value="25"/>
</dbReference>
<dbReference type="SMART" id="SM00112">
    <property type="entry name" value="CA"/>
    <property type="match status" value="29"/>
</dbReference>
<proteinExistence type="predicted"/>
<feature type="domain" description="Cadherin" evidence="16">
    <location>
        <begin position="863"/>
        <end position="974"/>
    </location>
</feature>
<evidence type="ECO:0000256" key="13">
    <source>
        <dbReference type="PROSITE-ProRule" id="PRU00043"/>
    </source>
</evidence>
<dbReference type="FunFam" id="2.60.40.60:FF:000020">
    <property type="entry name" value="Dachsous cadherin-related 1b"/>
    <property type="match status" value="5"/>
</dbReference>
<dbReference type="FunFam" id="2.60.40.60:FF:000092">
    <property type="entry name" value="Protocadherin 8"/>
    <property type="match status" value="1"/>
</dbReference>
<feature type="domain" description="Cadherin" evidence="16">
    <location>
        <begin position="1824"/>
        <end position="1912"/>
    </location>
</feature>
<dbReference type="GO" id="GO:0005886">
    <property type="term" value="C:plasma membrane"/>
    <property type="evidence" value="ECO:0007669"/>
    <property type="project" value="UniProtKB-SubCell"/>
</dbReference>
<gene>
    <name evidence="17" type="primary">Fat4</name>
    <name evidence="17" type="ORF">NPIL_193371</name>
</gene>
<dbReference type="InterPro" id="IPR015919">
    <property type="entry name" value="Cadherin-like_sf"/>
</dbReference>
<evidence type="ECO:0000256" key="1">
    <source>
        <dbReference type="ARBA" id="ARBA00004162"/>
    </source>
</evidence>
<dbReference type="GO" id="GO:0005509">
    <property type="term" value="F:calcium ion binding"/>
    <property type="evidence" value="ECO:0007669"/>
    <property type="project" value="UniProtKB-UniRule"/>
</dbReference>
<evidence type="ECO:0000259" key="16">
    <source>
        <dbReference type="PROSITE" id="PS50268"/>
    </source>
</evidence>
<feature type="domain" description="Cadherin" evidence="16">
    <location>
        <begin position="1290"/>
        <end position="1397"/>
    </location>
</feature>
<evidence type="ECO:0000256" key="5">
    <source>
        <dbReference type="ARBA" id="ARBA00022729"/>
    </source>
</evidence>
<evidence type="ECO:0000256" key="2">
    <source>
        <dbReference type="ARBA" id="ARBA00022475"/>
    </source>
</evidence>
<evidence type="ECO:0000256" key="7">
    <source>
        <dbReference type="ARBA" id="ARBA00022837"/>
    </source>
</evidence>
<feature type="domain" description="Cadherin" evidence="16">
    <location>
        <begin position="437"/>
        <end position="545"/>
    </location>
</feature>